<proteinExistence type="predicted"/>
<dbReference type="PATRIC" id="fig|33995.3.peg.1269"/>
<dbReference type="EMBL" id="LHUQ01000004">
    <property type="protein sequence ID" value="KON65303.1"/>
    <property type="molecule type" value="Genomic_DNA"/>
</dbReference>
<evidence type="ECO:0000313" key="1">
    <source>
        <dbReference type="EMBL" id="KON65303.1"/>
    </source>
</evidence>
<organism evidence="1 2">
    <name type="scientific">Komagataeibacter europaeus</name>
    <name type="common">Gluconacetobacter europaeus</name>
    <dbReference type="NCBI Taxonomy" id="33995"/>
    <lineage>
        <taxon>Bacteria</taxon>
        <taxon>Pseudomonadati</taxon>
        <taxon>Pseudomonadota</taxon>
        <taxon>Alphaproteobacteria</taxon>
        <taxon>Acetobacterales</taxon>
        <taxon>Acetobacteraceae</taxon>
        <taxon>Komagataeibacter</taxon>
    </lineage>
</organism>
<dbReference type="AlphaFoldDB" id="A0A0M0EJ67"/>
<sequence length="66" mass="6841">MTRSIRLLIALSIGLSVAGCHDGHYHHHHRGGYDGYHRGGYGNGYGGPGRGYGGPYMGGGGGMGRP</sequence>
<dbReference type="RefSeq" id="WP_162136421.1">
    <property type="nucleotide sequence ID" value="NZ_JACHUU010000014.1"/>
</dbReference>
<gene>
    <name evidence="1" type="ORF">KOEU_11430</name>
</gene>
<keyword evidence="2" id="KW-1185">Reference proteome</keyword>
<comment type="caution">
    <text evidence="1">The sequence shown here is derived from an EMBL/GenBank/DDBJ whole genome shotgun (WGS) entry which is preliminary data.</text>
</comment>
<protein>
    <recommendedName>
        <fullName evidence="3">Lipoprotein</fullName>
    </recommendedName>
</protein>
<accession>A0A0M0EJ67</accession>
<name>A0A0M0EJ67_KOMEU</name>
<evidence type="ECO:0008006" key="3">
    <source>
        <dbReference type="Google" id="ProtNLM"/>
    </source>
</evidence>
<reference evidence="1" key="1">
    <citation type="submission" date="2015-08" db="EMBL/GenBank/DDBJ databases">
        <title>Draft genome sequence of Komagataeibacter europaeus CECT 8546 a cellulose producer strain from vinegar produced by the traditional method.</title>
        <authorList>
            <person name="Poehlein A."/>
            <person name="Valera M.J."/>
            <person name="Haack F.S."/>
            <person name="Mas A."/>
            <person name="Daniel R."/>
            <person name="Streit W.R."/>
            <person name="Mateo E."/>
        </authorList>
    </citation>
    <scope>NUCLEOTIDE SEQUENCE [LARGE SCALE GENOMIC DNA]</scope>
    <source>
        <strain evidence="1">CECT 8546</strain>
    </source>
</reference>
<dbReference type="PROSITE" id="PS51257">
    <property type="entry name" value="PROKAR_LIPOPROTEIN"/>
    <property type="match status" value="1"/>
</dbReference>
<dbReference type="STRING" id="33995.KOEU_11430"/>
<evidence type="ECO:0000313" key="2">
    <source>
        <dbReference type="Proteomes" id="UP000037566"/>
    </source>
</evidence>
<dbReference type="Proteomes" id="UP000037566">
    <property type="component" value="Unassembled WGS sequence"/>
</dbReference>